<evidence type="ECO:0000313" key="3">
    <source>
        <dbReference type="EMBL" id="KAG2576860.1"/>
    </source>
</evidence>
<protein>
    <recommendedName>
        <fullName evidence="2">F-box domain-containing protein</fullName>
    </recommendedName>
</protein>
<dbReference type="EMBL" id="CM029048">
    <property type="protein sequence ID" value="KAG2576859.1"/>
    <property type="molecule type" value="Genomic_DNA"/>
</dbReference>
<reference evidence="3" key="1">
    <citation type="submission" date="2020-05" db="EMBL/GenBank/DDBJ databases">
        <title>WGS assembly of Panicum virgatum.</title>
        <authorList>
            <person name="Lovell J.T."/>
            <person name="Jenkins J."/>
            <person name="Shu S."/>
            <person name="Juenger T.E."/>
            <person name="Schmutz J."/>
        </authorList>
    </citation>
    <scope>NUCLEOTIDE SEQUENCE</scope>
    <source>
        <strain evidence="3">AP13</strain>
    </source>
</reference>
<organism evidence="3 4">
    <name type="scientific">Panicum virgatum</name>
    <name type="common">Blackwell switchgrass</name>
    <dbReference type="NCBI Taxonomy" id="38727"/>
    <lineage>
        <taxon>Eukaryota</taxon>
        <taxon>Viridiplantae</taxon>
        <taxon>Streptophyta</taxon>
        <taxon>Embryophyta</taxon>
        <taxon>Tracheophyta</taxon>
        <taxon>Spermatophyta</taxon>
        <taxon>Magnoliopsida</taxon>
        <taxon>Liliopsida</taxon>
        <taxon>Poales</taxon>
        <taxon>Poaceae</taxon>
        <taxon>PACMAD clade</taxon>
        <taxon>Panicoideae</taxon>
        <taxon>Panicodae</taxon>
        <taxon>Paniceae</taxon>
        <taxon>Panicinae</taxon>
        <taxon>Panicum</taxon>
        <taxon>Panicum sect. Hiantes</taxon>
    </lineage>
</organism>
<dbReference type="PANTHER" id="PTHR36140">
    <property type="entry name" value="F-BOX DOMAIN-CONTAINING PROTEIN-RELATED"/>
    <property type="match status" value="1"/>
</dbReference>
<dbReference type="PANTHER" id="PTHR36140:SF3">
    <property type="entry name" value="F-BOX DOMAIN-CONTAINING PROTEIN"/>
    <property type="match status" value="1"/>
</dbReference>
<dbReference type="Proteomes" id="UP000823388">
    <property type="component" value="Chromosome 6N"/>
</dbReference>
<dbReference type="InterPro" id="IPR036047">
    <property type="entry name" value="F-box-like_dom_sf"/>
</dbReference>
<dbReference type="CDD" id="cd09917">
    <property type="entry name" value="F-box_SF"/>
    <property type="match status" value="1"/>
</dbReference>
<dbReference type="AlphaFoldDB" id="A0A8T0QV12"/>
<dbReference type="SUPFAM" id="SSF81383">
    <property type="entry name" value="F-box domain"/>
    <property type="match status" value="1"/>
</dbReference>
<evidence type="ECO:0000313" key="4">
    <source>
        <dbReference type="Proteomes" id="UP000823388"/>
    </source>
</evidence>
<dbReference type="InterPro" id="IPR001810">
    <property type="entry name" value="F-box_dom"/>
</dbReference>
<proteinExistence type="predicted"/>
<dbReference type="EMBL" id="CM029048">
    <property type="protein sequence ID" value="KAG2576858.1"/>
    <property type="molecule type" value="Genomic_DNA"/>
</dbReference>
<evidence type="ECO:0000256" key="1">
    <source>
        <dbReference type="SAM" id="MobiDB-lite"/>
    </source>
</evidence>
<comment type="caution">
    <text evidence="3">The sequence shown here is derived from an EMBL/GenBank/DDBJ whole genome shotgun (WGS) entry which is preliminary data.</text>
</comment>
<name>A0A8T0QV12_PANVG</name>
<gene>
    <name evidence="3" type="ORF">PVAP13_6NG062200</name>
</gene>
<evidence type="ECO:0000259" key="2">
    <source>
        <dbReference type="Pfam" id="PF12937"/>
    </source>
</evidence>
<accession>A0A8T0QV12</accession>
<sequence length="471" mass="51744">MPPQPKRARRAHRPCSSIAAAADHQPFTGGWLSGRRNPSESRGAEDNGTSLTDEILLFIFATFLDIADLVRCAATCRRWRRLVSGEAAFICRGPRRPGPDGKFLPPLAVGFFYQLHVAATRFVPMASASRRFPALREPSLSLSTLVGGGLRDSSRIVASRNGLLVVDLQSGKRSRALKLCVCNPMTGAARVLPPLTGKDGVGHFACTVLTADDYQVQGGDATSTPPLSSPHYRLLVLYNRRNFTAFRSYSSEDGSWSPERRVTGAHGKRYLPMARGGVVADGGRAAYWFMKRAVFELRLDTLEAKMAILPTPGGGQRFPSQNTALCTTPEGSLCLVQFGSPFLLPVQDDEQHGTIGVHVFRYGDHDGVLDSRTLQEDKCFLIKYGAREGGRNNAMLKVQWFCEKSGVIFFTAGEFQDPRIDLYAVNLDTQRVERVASNDGDGSLWLWGNLYGYEMDQAAYLASLAEPEKED</sequence>
<keyword evidence="4" id="KW-1185">Reference proteome</keyword>
<dbReference type="Gene3D" id="1.20.1280.50">
    <property type="match status" value="1"/>
</dbReference>
<feature type="region of interest" description="Disordered" evidence="1">
    <location>
        <begin position="26"/>
        <end position="47"/>
    </location>
</feature>
<dbReference type="EMBL" id="CM029048">
    <property type="protein sequence ID" value="KAG2576860.1"/>
    <property type="molecule type" value="Genomic_DNA"/>
</dbReference>
<feature type="domain" description="F-box" evidence="2">
    <location>
        <begin position="53"/>
        <end position="85"/>
    </location>
</feature>
<dbReference type="Pfam" id="PF12937">
    <property type="entry name" value="F-box-like"/>
    <property type="match status" value="1"/>
</dbReference>